<evidence type="ECO:0000313" key="2">
    <source>
        <dbReference type="Proteomes" id="UP001054821"/>
    </source>
</evidence>
<protein>
    <submittedName>
        <fullName evidence="1">Uncharacterized protein</fullName>
    </submittedName>
</protein>
<dbReference type="EMBL" id="JAJFAZ020000003">
    <property type="protein sequence ID" value="KAI5338198.1"/>
    <property type="molecule type" value="Genomic_DNA"/>
</dbReference>
<proteinExistence type="predicted"/>
<organism evidence="1 2">
    <name type="scientific">Prunus dulcis</name>
    <name type="common">Almond</name>
    <name type="synonym">Amygdalus dulcis</name>
    <dbReference type="NCBI Taxonomy" id="3755"/>
    <lineage>
        <taxon>Eukaryota</taxon>
        <taxon>Viridiplantae</taxon>
        <taxon>Streptophyta</taxon>
        <taxon>Embryophyta</taxon>
        <taxon>Tracheophyta</taxon>
        <taxon>Spermatophyta</taxon>
        <taxon>Magnoliopsida</taxon>
        <taxon>eudicotyledons</taxon>
        <taxon>Gunneridae</taxon>
        <taxon>Pentapetalae</taxon>
        <taxon>rosids</taxon>
        <taxon>fabids</taxon>
        <taxon>Rosales</taxon>
        <taxon>Rosaceae</taxon>
        <taxon>Amygdaloideae</taxon>
        <taxon>Amygdaleae</taxon>
        <taxon>Prunus</taxon>
    </lineage>
</organism>
<name>A0AAD4ZAR4_PRUDU</name>
<dbReference type="AlphaFoldDB" id="A0AAD4ZAR4"/>
<accession>A0AAD4ZAR4</accession>
<reference evidence="1 2" key="1">
    <citation type="journal article" date="2022" name="G3 (Bethesda)">
        <title>Whole-genome sequence and methylome profiling of the almond [Prunus dulcis (Mill.) D.A. Webb] cultivar 'Nonpareil'.</title>
        <authorList>
            <person name="D'Amico-Willman K.M."/>
            <person name="Ouma W.Z."/>
            <person name="Meulia T."/>
            <person name="Sideli G.M."/>
            <person name="Gradziel T.M."/>
            <person name="Fresnedo-Ramirez J."/>
        </authorList>
    </citation>
    <scope>NUCLEOTIDE SEQUENCE [LARGE SCALE GENOMIC DNA]</scope>
    <source>
        <strain evidence="1">Clone GOH B32 T37-40</strain>
    </source>
</reference>
<dbReference type="InterPro" id="IPR011009">
    <property type="entry name" value="Kinase-like_dom_sf"/>
</dbReference>
<dbReference type="SUPFAM" id="SSF56112">
    <property type="entry name" value="Protein kinase-like (PK-like)"/>
    <property type="match status" value="1"/>
</dbReference>
<dbReference type="Proteomes" id="UP001054821">
    <property type="component" value="Chromosome 3"/>
</dbReference>
<evidence type="ECO:0000313" key="1">
    <source>
        <dbReference type="EMBL" id="KAI5338198.1"/>
    </source>
</evidence>
<sequence>MLTGKSPWDLKPGYNPNNLPDVLMFDHLRTCKILTGISDVARDFLKSCLSMKSRGRLTAGKSLVSSICSAATTIKRGSYQDYQANSAIVQ</sequence>
<keyword evidence="2" id="KW-1185">Reference proteome</keyword>
<comment type="caution">
    <text evidence="1">The sequence shown here is derived from an EMBL/GenBank/DDBJ whole genome shotgun (WGS) entry which is preliminary data.</text>
</comment>
<gene>
    <name evidence="1" type="ORF">L3X38_017469</name>
</gene>